<reference evidence="2" key="1">
    <citation type="journal article" date="2019" name="Nat. Commun.">
        <title>Expansion of phycobilisome linker gene families in mesophilic red algae.</title>
        <authorList>
            <person name="Lee J."/>
            <person name="Kim D."/>
            <person name="Bhattacharya D."/>
            <person name="Yoon H.S."/>
        </authorList>
    </citation>
    <scope>NUCLEOTIDE SEQUENCE [LARGE SCALE GENOMIC DNA]</scope>
    <source>
        <strain evidence="2">CCMP 1328</strain>
    </source>
</reference>
<dbReference type="EMBL" id="VRMN01000001">
    <property type="protein sequence ID" value="KAA8498186.1"/>
    <property type="molecule type" value="Genomic_DNA"/>
</dbReference>
<evidence type="ECO:0000313" key="2">
    <source>
        <dbReference type="Proteomes" id="UP000324585"/>
    </source>
</evidence>
<gene>
    <name evidence="1" type="ORF">FVE85_5771</name>
</gene>
<keyword evidence="2" id="KW-1185">Reference proteome</keyword>
<dbReference type="Proteomes" id="UP000324585">
    <property type="component" value="Unassembled WGS sequence"/>
</dbReference>
<sequence length="155" mass="16358">MGMPSNGRPCLLFPSDTIWPEMFANCEENFEILATSSTMTRGGATIVPAMTRGVVTNGGAKVTTGTRSGPPRARAVRASAHLGPGARGRDIKEVPVSLSWCLSRLGGRDESVLRYKGGFGIRKSSSLGKATTCTMAFVYAHAPIHNPGSHKLIVA</sequence>
<dbReference type="AlphaFoldDB" id="A0A5J4Z3J8"/>
<comment type="caution">
    <text evidence="1">The sequence shown here is derived from an EMBL/GenBank/DDBJ whole genome shotgun (WGS) entry which is preliminary data.</text>
</comment>
<proteinExistence type="predicted"/>
<accession>A0A5J4Z3J8</accession>
<protein>
    <submittedName>
        <fullName evidence="1">Uncharacterized protein</fullName>
    </submittedName>
</protein>
<evidence type="ECO:0000313" key="1">
    <source>
        <dbReference type="EMBL" id="KAA8498186.1"/>
    </source>
</evidence>
<organism evidence="1 2">
    <name type="scientific">Porphyridium purpureum</name>
    <name type="common">Red alga</name>
    <name type="synonym">Porphyridium cruentum</name>
    <dbReference type="NCBI Taxonomy" id="35688"/>
    <lineage>
        <taxon>Eukaryota</taxon>
        <taxon>Rhodophyta</taxon>
        <taxon>Bangiophyceae</taxon>
        <taxon>Porphyridiales</taxon>
        <taxon>Porphyridiaceae</taxon>
        <taxon>Porphyridium</taxon>
    </lineage>
</organism>
<name>A0A5J4Z3J8_PORPP</name>